<dbReference type="InterPro" id="IPR001214">
    <property type="entry name" value="SET_dom"/>
</dbReference>
<dbReference type="EMBL" id="SKBQ01000033">
    <property type="protein sequence ID" value="TPX13498.1"/>
    <property type="molecule type" value="Genomic_DNA"/>
</dbReference>
<dbReference type="Proteomes" id="UP000319257">
    <property type="component" value="Unassembled WGS sequence"/>
</dbReference>
<dbReference type="PIRSF" id="PIRSF011771">
    <property type="entry name" value="RMS1_SET"/>
    <property type="match status" value="1"/>
</dbReference>
<dbReference type="GO" id="GO:0016279">
    <property type="term" value="F:protein-lysine N-methyltransferase activity"/>
    <property type="evidence" value="ECO:0007669"/>
    <property type="project" value="UniProtKB-UniRule"/>
</dbReference>
<evidence type="ECO:0000259" key="7">
    <source>
        <dbReference type="PROSITE" id="PS50280"/>
    </source>
</evidence>
<dbReference type="CDD" id="cd19178">
    <property type="entry name" value="SET_SETD6"/>
    <property type="match status" value="1"/>
</dbReference>
<keyword evidence="9" id="KW-1185">Reference proteome</keyword>
<dbReference type="PANTHER" id="PTHR13271:SF34">
    <property type="entry name" value="N-LYSINE METHYLTRANSFERASE SETD6"/>
    <property type="match status" value="1"/>
</dbReference>
<dbReference type="PROSITE" id="PS50280">
    <property type="entry name" value="SET"/>
    <property type="match status" value="1"/>
</dbReference>
<feature type="domain" description="SET" evidence="7">
    <location>
        <begin position="25"/>
        <end position="281"/>
    </location>
</feature>
<dbReference type="EC" id="2.1.1.-" evidence="6"/>
<dbReference type="InParanoid" id="A0A507B9P1"/>
<evidence type="ECO:0000256" key="3">
    <source>
        <dbReference type="ARBA" id="ARBA00022679"/>
    </source>
</evidence>
<dbReference type="PANTHER" id="PTHR13271">
    <property type="entry name" value="UNCHARACTERIZED PUTATIVE METHYLTRANSFERASE"/>
    <property type="match status" value="1"/>
</dbReference>
<dbReference type="AlphaFoldDB" id="A0A507B9P1"/>
<dbReference type="InterPro" id="IPR044430">
    <property type="entry name" value="SETD6_SET"/>
</dbReference>
<evidence type="ECO:0000256" key="1">
    <source>
        <dbReference type="ARBA" id="ARBA00004123"/>
    </source>
</evidence>
<dbReference type="STRING" id="1093900.A0A507B9P1"/>
<dbReference type="GO" id="GO:0032259">
    <property type="term" value="P:methylation"/>
    <property type="evidence" value="ECO:0007669"/>
    <property type="project" value="UniProtKB-KW"/>
</dbReference>
<dbReference type="InterPro" id="IPR046341">
    <property type="entry name" value="SET_dom_sf"/>
</dbReference>
<protein>
    <recommendedName>
        <fullName evidence="6">Ribosomal lysine N-methyltransferase 4</fullName>
        <ecNumber evidence="6">2.1.1.-</ecNumber>
    </recommendedName>
</protein>
<evidence type="ECO:0000256" key="6">
    <source>
        <dbReference type="PIRNR" id="PIRNR011771"/>
    </source>
</evidence>
<organism evidence="8 9">
    <name type="scientific">Thyridium curvatum</name>
    <dbReference type="NCBI Taxonomy" id="1093900"/>
    <lineage>
        <taxon>Eukaryota</taxon>
        <taxon>Fungi</taxon>
        <taxon>Dikarya</taxon>
        <taxon>Ascomycota</taxon>
        <taxon>Pezizomycotina</taxon>
        <taxon>Sordariomycetes</taxon>
        <taxon>Sordariomycetidae</taxon>
        <taxon>Thyridiales</taxon>
        <taxon>Thyridiaceae</taxon>
        <taxon>Thyridium</taxon>
    </lineage>
</organism>
<keyword evidence="5 6" id="KW-0539">Nucleus</keyword>
<dbReference type="RefSeq" id="XP_030995209.1">
    <property type="nucleotide sequence ID" value="XM_031140549.1"/>
</dbReference>
<dbReference type="Gene3D" id="3.90.1410.10">
    <property type="entry name" value="set domain protein methyltransferase, domain 1"/>
    <property type="match status" value="1"/>
</dbReference>
<keyword evidence="2 6" id="KW-0489">Methyltransferase</keyword>
<comment type="caution">
    <text evidence="8">The sequence shown here is derived from an EMBL/GenBank/DDBJ whole genome shotgun (WGS) entry which is preliminary data.</text>
</comment>
<proteinExistence type="inferred from homology"/>
<evidence type="ECO:0000256" key="5">
    <source>
        <dbReference type="ARBA" id="ARBA00023242"/>
    </source>
</evidence>
<evidence type="ECO:0000256" key="2">
    <source>
        <dbReference type="ARBA" id="ARBA00022603"/>
    </source>
</evidence>
<name>A0A507B9P1_9PEZI</name>
<reference evidence="8 9" key="1">
    <citation type="submission" date="2019-06" db="EMBL/GenBank/DDBJ databases">
        <title>Draft genome sequence of the filamentous fungus Phialemoniopsis curvata isolated from diesel fuel.</title>
        <authorList>
            <person name="Varaljay V.A."/>
            <person name="Lyon W.J."/>
            <person name="Crouch A.L."/>
            <person name="Drake C.E."/>
            <person name="Hollomon J.M."/>
            <person name="Nadeau L.J."/>
            <person name="Nunn H.S."/>
            <person name="Stevenson B.S."/>
            <person name="Bojanowski C.L."/>
            <person name="Crookes-Goodson W.J."/>
        </authorList>
    </citation>
    <scope>NUCLEOTIDE SEQUENCE [LARGE SCALE GENOMIC DNA]</scope>
    <source>
        <strain evidence="8 9">D216</strain>
    </source>
</reference>
<comment type="function">
    <text evidence="6">S-adenosyl-L-methionine-dependent protein-lysine N-methyltransferase that monomethylates 60S ribosomal protein L42.</text>
</comment>
<dbReference type="InterPro" id="IPR036464">
    <property type="entry name" value="Rubisco_LSMT_subst-bd_sf"/>
</dbReference>
<keyword evidence="4 6" id="KW-0949">S-adenosyl-L-methionine</keyword>
<comment type="similarity">
    <text evidence="6">Belongs to the class V-like SAM-binding methyltransferase superfamily. Histone-lysine methyltransferase family. SETD6 subfamily.</text>
</comment>
<keyword evidence="3 6" id="KW-0808">Transferase</keyword>
<gene>
    <name evidence="8" type="ORF">E0L32_005969</name>
</gene>
<dbReference type="InterPro" id="IPR050600">
    <property type="entry name" value="SETD3_SETD6_MTase"/>
</dbReference>
<dbReference type="GeneID" id="41973416"/>
<dbReference type="FunFam" id="3.90.1410.10:FF:000007">
    <property type="entry name" value="Ribosomal lysine N-methyltransferase 4"/>
    <property type="match status" value="1"/>
</dbReference>
<dbReference type="GO" id="GO:0005634">
    <property type="term" value="C:nucleus"/>
    <property type="evidence" value="ECO:0007669"/>
    <property type="project" value="UniProtKB-SubCell"/>
</dbReference>
<comment type="subcellular location">
    <subcellularLocation>
        <location evidence="1 6">Nucleus</location>
    </subcellularLocation>
</comment>
<evidence type="ECO:0000313" key="9">
    <source>
        <dbReference type="Proteomes" id="UP000319257"/>
    </source>
</evidence>
<dbReference type="Pfam" id="PF00856">
    <property type="entry name" value="SET"/>
    <property type="match status" value="1"/>
</dbReference>
<dbReference type="FunCoup" id="A0A507B9P1">
    <property type="interactions" value="262"/>
</dbReference>
<dbReference type="InterPro" id="IPR011383">
    <property type="entry name" value="N-lys_methylase_SETD6"/>
</dbReference>
<dbReference type="OrthoDB" id="341421at2759"/>
<sequence>MDAFAQKSQAFQDWFKSLPGATFHDHIRIADLRPRHAGRGIVATADIEPDTVLFTIPRSSIICASTSEVVRQLPAVFAPPADATEDGEADDEHEDRSQDSWTSLILIMIYEHLRGDASPWKPYLEVLPTEFETLMFWSQDQLRQLQASSVLAKVGKEEADSMIRSKILPVVQEHADVFYAGAGARLSEDELLALAHRMGSTIMAYAFDLDKDEDEERGGEDEDDEWVEDREGKTTMGMVPMADILNADAEFNAHINHGEDALTATALRPIKAGEEILNYYGPLPNSELLRRYGYTTSRHHRYDVAELSWDSVFASLKSLINLSPQEWTQIADSIEPEELEDSFILDRNLDEADSTGLFPAGAASGQPAVLTELPHEMDEQVKMLLKAVKHVRPESVPDKTRRDEIYLTAAQAALDARLAEYETSADQDRVLLDQAVAAGDSRLRDAVEVRLGEKVLLLEARQLVEQKLRSLADQNGDARDAKRQKR</sequence>
<accession>A0A507B9P1</accession>
<evidence type="ECO:0000256" key="4">
    <source>
        <dbReference type="ARBA" id="ARBA00022691"/>
    </source>
</evidence>
<dbReference type="SUPFAM" id="SSF81822">
    <property type="entry name" value="RuBisCo LSMT C-terminal, substrate-binding domain"/>
    <property type="match status" value="1"/>
</dbReference>
<dbReference type="Gene3D" id="3.90.1420.10">
    <property type="entry name" value="Rubisco LSMT, substrate-binding domain"/>
    <property type="match status" value="1"/>
</dbReference>
<evidence type="ECO:0000313" key="8">
    <source>
        <dbReference type="EMBL" id="TPX13498.1"/>
    </source>
</evidence>
<dbReference type="SUPFAM" id="SSF82199">
    <property type="entry name" value="SET domain"/>
    <property type="match status" value="1"/>
</dbReference>